<proteinExistence type="predicted"/>
<gene>
    <name evidence="1" type="primary">Fv4_0</name>
    <name evidence="1" type="ORF">SYLBOR_R15245</name>
</gene>
<dbReference type="EMBL" id="VXBG01012744">
    <property type="protein sequence ID" value="NXN02702.1"/>
    <property type="molecule type" value="Genomic_DNA"/>
</dbReference>
<sequence length="86" mass="9722">PLGEDSILWKIMQVSYGILNKTHPNLTEECWLFYNIRPPFYEAIGSDAGIRRRNGTNPRECLWKQGKKETPGITLTQVTGKGKCVG</sequence>
<accession>A0A7L1FLU3</accession>
<dbReference type="InterPro" id="IPR018154">
    <property type="entry name" value="TLV/ENV_coat_polyprotein"/>
</dbReference>
<protein>
    <submittedName>
        <fullName evidence="1">ENV2 protein</fullName>
    </submittedName>
</protein>
<reference evidence="1 2" key="1">
    <citation type="submission" date="2019-09" db="EMBL/GenBank/DDBJ databases">
        <title>Bird 10,000 Genomes (B10K) Project - Family phase.</title>
        <authorList>
            <person name="Zhang G."/>
        </authorList>
    </citation>
    <scope>NUCLEOTIDE SEQUENCE [LARGE SCALE GENOMIC DNA]</scope>
    <source>
        <strain evidence="1">B10K-DU-002-19</strain>
        <tissue evidence="1">Muscle</tissue>
    </source>
</reference>
<dbReference type="AlphaFoldDB" id="A0A7L1FLU3"/>
<evidence type="ECO:0000313" key="1">
    <source>
        <dbReference type="EMBL" id="NXN02702.1"/>
    </source>
</evidence>
<feature type="non-terminal residue" evidence="1">
    <location>
        <position position="86"/>
    </location>
</feature>
<dbReference type="Proteomes" id="UP000538515">
    <property type="component" value="Unassembled WGS sequence"/>
</dbReference>
<keyword evidence="2" id="KW-1185">Reference proteome</keyword>
<evidence type="ECO:0000313" key="2">
    <source>
        <dbReference type="Proteomes" id="UP000538515"/>
    </source>
</evidence>
<feature type="non-terminal residue" evidence="1">
    <location>
        <position position="1"/>
    </location>
</feature>
<dbReference type="Pfam" id="PF00429">
    <property type="entry name" value="TLV_coat"/>
    <property type="match status" value="1"/>
</dbReference>
<name>A0A7L1FLU3_SYLBO</name>
<comment type="caution">
    <text evidence="1">The sequence shown here is derived from an EMBL/GenBank/DDBJ whole genome shotgun (WGS) entry which is preliminary data.</text>
</comment>
<organism evidence="1 2">
    <name type="scientific">Sylvia borin</name>
    <name type="common">Garden warbler</name>
    <dbReference type="NCBI Taxonomy" id="73324"/>
    <lineage>
        <taxon>Eukaryota</taxon>
        <taxon>Metazoa</taxon>
        <taxon>Chordata</taxon>
        <taxon>Craniata</taxon>
        <taxon>Vertebrata</taxon>
        <taxon>Euteleostomi</taxon>
        <taxon>Archelosauria</taxon>
        <taxon>Archosauria</taxon>
        <taxon>Dinosauria</taxon>
        <taxon>Saurischia</taxon>
        <taxon>Theropoda</taxon>
        <taxon>Coelurosauria</taxon>
        <taxon>Aves</taxon>
        <taxon>Neognathae</taxon>
        <taxon>Neoaves</taxon>
        <taxon>Telluraves</taxon>
        <taxon>Australaves</taxon>
        <taxon>Passeriformes</taxon>
        <taxon>Sylvioidea</taxon>
        <taxon>Sylviidae</taxon>
        <taxon>Sylviinae</taxon>
        <taxon>Sylvia</taxon>
    </lineage>
</organism>